<dbReference type="Proteomes" id="UP000295763">
    <property type="component" value="Unassembled WGS sequence"/>
</dbReference>
<evidence type="ECO:0000256" key="1">
    <source>
        <dbReference type="SAM" id="MobiDB-lite"/>
    </source>
</evidence>
<keyword evidence="2" id="KW-0472">Membrane</keyword>
<gene>
    <name evidence="4" type="ORF">EDC44_11081</name>
</gene>
<feature type="transmembrane region" description="Helical" evidence="2">
    <location>
        <begin position="673"/>
        <end position="693"/>
    </location>
</feature>
<evidence type="ECO:0000313" key="5">
    <source>
        <dbReference type="Proteomes" id="UP000295763"/>
    </source>
</evidence>
<feature type="transmembrane region" description="Helical" evidence="2">
    <location>
        <begin position="740"/>
        <end position="766"/>
    </location>
</feature>
<dbReference type="Pfam" id="PF20249">
    <property type="entry name" value="VasX_N"/>
    <property type="match status" value="1"/>
</dbReference>
<dbReference type="OrthoDB" id="5685991at2"/>
<keyword evidence="2" id="KW-1133">Transmembrane helix</keyword>
<protein>
    <recommendedName>
        <fullName evidence="3">Toxin VasX N-terminal region domain-containing protein</fullName>
    </recommendedName>
</protein>
<reference evidence="4 5" key="1">
    <citation type="submission" date="2019-03" db="EMBL/GenBank/DDBJ databases">
        <title>Genomic Encyclopedia of Type Strains, Phase IV (KMG-IV): sequencing the most valuable type-strain genomes for metagenomic binning, comparative biology and taxonomic classification.</title>
        <authorList>
            <person name="Goeker M."/>
        </authorList>
    </citation>
    <scope>NUCLEOTIDE SEQUENCE [LARGE SCALE GENOMIC DNA]</scope>
    <source>
        <strain evidence="4 5">DSM 28404</strain>
    </source>
</reference>
<feature type="transmembrane region" description="Helical" evidence="2">
    <location>
        <begin position="713"/>
        <end position="733"/>
    </location>
</feature>
<proteinExistence type="predicted"/>
<evidence type="ECO:0000313" key="4">
    <source>
        <dbReference type="EMBL" id="TCP95250.1"/>
    </source>
</evidence>
<dbReference type="EMBL" id="SLYB01000010">
    <property type="protein sequence ID" value="TCP95250.1"/>
    <property type="molecule type" value="Genomic_DNA"/>
</dbReference>
<evidence type="ECO:0000256" key="2">
    <source>
        <dbReference type="SAM" id="Phobius"/>
    </source>
</evidence>
<name>A0A4R2SZQ4_9PAST</name>
<dbReference type="InterPro" id="IPR046864">
    <property type="entry name" value="VasX_N"/>
</dbReference>
<feature type="domain" description="Toxin VasX N-terminal region" evidence="3">
    <location>
        <begin position="31"/>
        <end position="199"/>
    </location>
</feature>
<evidence type="ECO:0000259" key="3">
    <source>
        <dbReference type="Pfam" id="PF20249"/>
    </source>
</evidence>
<sequence length="965" mass="108371">MSTDKTTPSINLNKRYPAPDSSPADNIVAQCNPGLRVLPTRFALTTQALISLAKTGKAPSSTLTRVRADDEYDIRLLRDGYVYILALGAKTAYAEITTNAPASYDDCNAWYVYRYHSPDMDINDYSEDVPLPYHFNQYIGEPNSWKLSKIGNPYITLPENVTNFYILYSDIKLPQALLTQLEKDKTTRNEWMHYVNSAQSGSFVNSLKLLNSEIQDFIKGTSKVDDETNAYRLTPIGYHSDYDNLIKRIWCDGVIVALDDPIGTARDISVYHYYLVQQRNKLLRKYQYAFATAQHIDAYVKQQYFYQYQQFEKENYSPSASFGTITRKPSVNAIYQSLGIAEEHLTHNGDAEILATLKNEFNLDEELIGINTINKLANLIGRYGQDFKKLVNAWIAFITNPALLNRMRRIEQCLTKTDAHTAEYWCLCQHGLLFGLDLSAFGANAMIAALEENNADLPLPEQAQFEPDNAKKLRDLTINYDKVIALLANVAEKVTFNMATYDLFVDIWADKVMYSKIRKGNKSQKRPRLVYSSLVAVFQAHPSAKEIRSGNVGKLPSNGRHFAFGEIHAKLTEPSYRLFQVTETLSGVTKLSRYAPLLAYFNENTARTTEGQMANDPVLNSLYMLTAFYSPEGGLGSQAKQAIDTFRQQVSISSVTGEIDIVNATKSARQGLMVLKTTLLSVSSAITAVGALFEYGIWEEARYKGDTVGMLSAGLRGGGMLMVELGGALVAAAKVSTASALVIGVAYAGLALGAVAVIAGIILAFYSSDDMETWVTNGFWGSSKLYWGGINPNTLYEWLGTRKRPKAFLDQFTDSQFETLSGEVYAYYQLEMQRYYQFAQKIEINAIDKYTFEVSHYLLQYPDIAQKVTVTKLMVNDLGAKHFEQPQNIILDTANQKVTLQYPKGNGYDTRITHTSENDSFDLSKQIIHYPERDIKKIQIQVSMPDFVGSKTQIKSALTPFKFKE</sequence>
<keyword evidence="5" id="KW-1185">Reference proteome</keyword>
<feature type="region of interest" description="Disordered" evidence="1">
    <location>
        <begin position="1"/>
        <end position="24"/>
    </location>
</feature>
<keyword evidence="2" id="KW-0812">Transmembrane</keyword>
<feature type="compositionally biased region" description="Polar residues" evidence="1">
    <location>
        <begin position="1"/>
        <end position="12"/>
    </location>
</feature>
<comment type="caution">
    <text evidence="4">The sequence shown here is derived from an EMBL/GenBank/DDBJ whole genome shotgun (WGS) entry which is preliminary data.</text>
</comment>
<accession>A0A4R2SZQ4</accession>
<dbReference type="AlphaFoldDB" id="A0A4R2SZQ4"/>
<dbReference type="CDD" id="cd20706">
    <property type="entry name" value="MIX_II"/>
    <property type="match status" value="1"/>
</dbReference>
<dbReference type="RefSeq" id="WP_131976574.1">
    <property type="nucleotide sequence ID" value="NZ_SLYB01000010.1"/>
</dbReference>
<organism evidence="4 5">
    <name type="scientific">Cricetibacter osteomyelitidis</name>
    <dbReference type="NCBI Taxonomy" id="1521931"/>
    <lineage>
        <taxon>Bacteria</taxon>
        <taxon>Pseudomonadati</taxon>
        <taxon>Pseudomonadota</taxon>
        <taxon>Gammaproteobacteria</taxon>
        <taxon>Pasteurellales</taxon>
        <taxon>Pasteurellaceae</taxon>
        <taxon>Cricetibacter</taxon>
    </lineage>
</organism>